<dbReference type="SUPFAM" id="SSF53098">
    <property type="entry name" value="Ribonuclease H-like"/>
    <property type="match status" value="1"/>
</dbReference>
<reference evidence="1" key="1">
    <citation type="submission" date="2019-08" db="EMBL/GenBank/DDBJ databases">
        <authorList>
            <person name="Liu F."/>
        </authorList>
    </citation>
    <scope>NUCLEOTIDE SEQUENCE [LARGE SCALE GENOMIC DNA]</scope>
    <source>
        <strain evidence="1">PA1801</strain>
        <tissue evidence="1">Leaf</tissue>
    </source>
</reference>
<dbReference type="OrthoDB" id="1002204at2759"/>
<dbReference type="Proteomes" id="UP000325315">
    <property type="component" value="Unassembled WGS sequence"/>
</dbReference>
<dbReference type="InterPro" id="IPR036397">
    <property type="entry name" value="RNaseH_sf"/>
</dbReference>
<gene>
    <name evidence="1" type="ORF">EPI10_023845</name>
</gene>
<dbReference type="EMBL" id="SMMG02000005">
    <property type="protein sequence ID" value="KAA3473473.1"/>
    <property type="molecule type" value="Genomic_DNA"/>
</dbReference>
<dbReference type="Gene3D" id="3.30.420.10">
    <property type="entry name" value="Ribonuclease H-like superfamily/Ribonuclease H"/>
    <property type="match status" value="1"/>
</dbReference>
<protein>
    <submittedName>
        <fullName evidence="1">Integrase</fullName>
    </submittedName>
</protein>
<keyword evidence="2" id="KW-1185">Reference proteome</keyword>
<name>A0A5B6VWL5_9ROSI</name>
<dbReference type="AlphaFoldDB" id="A0A5B6VWL5"/>
<accession>A0A5B6VWL5</accession>
<proteinExistence type="predicted"/>
<sequence length="117" mass="14102">MMIPEWKWEHITMDFAFGLSLTPKRKCSIWVIIDRLTKSVHFIPVQTNYSLEKLVELYLSEFVRLHNVPLSIIFDHDLRRYRSYPSHVLITDEIELHLDLTYNKDLVRILSQEMKEL</sequence>
<dbReference type="InterPro" id="IPR012337">
    <property type="entry name" value="RNaseH-like_sf"/>
</dbReference>
<dbReference type="PANTHER" id="PTHR45835:SF99">
    <property type="entry name" value="CHROMO DOMAIN-CONTAINING PROTEIN-RELATED"/>
    <property type="match status" value="1"/>
</dbReference>
<comment type="caution">
    <text evidence="1">The sequence shown here is derived from an EMBL/GenBank/DDBJ whole genome shotgun (WGS) entry which is preliminary data.</text>
</comment>
<organism evidence="1 2">
    <name type="scientific">Gossypium australe</name>
    <dbReference type="NCBI Taxonomy" id="47621"/>
    <lineage>
        <taxon>Eukaryota</taxon>
        <taxon>Viridiplantae</taxon>
        <taxon>Streptophyta</taxon>
        <taxon>Embryophyta</taxon>
        <taxon>Tracheophyta</taxon>
        <taxon>Spermatophyta</taxon>
        <taxon>Magnoliopsida</taxon>
        <taxon>eudicotyledons</taxon>
        <taxon>Gunneridae</taxon>
        <taxon>Pentapetalae</taxon>
        <taxon>rosids</taxon>
        <taxon>malvids</taxon>
        <taxon>Malvales</taxon>
        <taxon>Malvaceae</taxon>
        <taxon>Malvoideae</taxon>
        <taxon>Gossypium</taxon>
    </lineage>
</organism>
<evidence type="ECO:0000313" key="2">
    <source>
        <dbReference type="Proteomes" id="UP000325315"/>
    </source>
</evidence>
<dbReference type="GO" id="GO:0003676">
    <property type="term" value="F:nucleic acid binding"/>
    <property type="evidence" value="ECO:0007669"/>
    <property type="project" value="InterPro"/>
</dbReference>
<evidence type="ECO:0000313" key="1">
    <source>
        <dbReference type="EMBL" id="KAA3473473.1"/>
    </source>
</evidence>
<dbReference type="PANTHER" id="PTHR45835">
    <property type="entry name" value="YALI0A06105P"/>
    <property type="match status" value="1"/>
</dbReference>